<dbReference type="EMBL" id="SRJD01000022">
    <property type="protein sequence ID" value="TGA96577.1"/>
    <property type="molecule type" value="Genomic_DNA"/>
</dbReference>
<dbReference type="Proteomes" id="UP000298347">
    <property type="component" value="Unassembled WGS sequence"/>
</dbReference>
<organism evidence="1 2">
    <name type="scientific">Sporolactobacillus shoreae</name>
    <dbReference type="NCBI Taxonomy" id="1465501"/>
    <lineage>
        <taxon>Bacteria</taxon>
        <taxon>Bacillati</taxon>
        <taxon>Bacillota</taxon>
        <taxon>Bacilli</taxon>
        <taxon>Bacillales</taxon>
        <taxon>Sporolactobacillaceae</taxon>
        <taxon>Sporolactobacillus</taxon>
    </lineage>
</organism>
<accession>A0A4Z0GKN6</accession>
<gene>
    <name evidence="1" type="ORF">E4665_14875</name>
</gene>
<name>A0A4Z0GKN6_9BACL</name>
<comment type="caution">
    <text evidence="1">The sequence shown here is derived from an EMBL/GenBank/DDBJ whole genome shotgun (WGS) entry which is preliminary data.</text>
</comment>
<proteinExistence type="predicted"/>
<dbReference type="AlphaFoldDB" id="A0A4Z0GKN6"/>
<protein>
    <submittedName>
        <fullName evidence="1">Uncharacterized protein</fullName>
    </submittedName>
</protein>
<sequence>MSFVSSLLKDIESIGRKLENVSDDVADETVSLWKSQKRALEKQYENWCMRQALTLEVESIVMDGYEELNRTQAAFDDIQLLMITIRDAMKYEFDGDAGQSIHETLFRQSVDIGVYLKDEACQLTKTLRANQIL</sequence>
<evidence type="ECO:0000313" key="2">
    <source>
        <dbReference type="Proteomes" id="UP000298347"/>
    </source>
</evidence>
<reference evidence="1 2" key="1">
    <citation type="journal article" date="2015" name="Int. J. Syst. Evol. Microbiol.">
        <title>Sporolactobacillus shoreae sp. nov. and Sporolactobacillus spathodeae sp. nov., two spore-forming lactic acid bacteria isolated from tree barks in Thailand.</title>
        <authorList>
            <person name="Thamacharoensuk T."/>
            <person name="Kitahara M."/>
            <person name="Ohkuma M."/>
            <person name="Thongchul N."/>
            <person name="Tanasupawat S."/>
        </authorList>
    </citation>
    <scope>NUCLEOTIDE SEQUENCE [LARGE SCALE GENOMIC DNA]</scope>
    <source>
        <strain evidence="1 2">BK92</strain>
    </source>
</reference>
<dbReference type="RefSeq" id="WP_135349584.1">
    <property type="nucleotide sequence ID" value="NZ_SRJD01000022.1"/>
</dbReference>
<evidence type="ECO:0000313" key="1">
    <source>
        <dbReference type="EMBL" id="TGA96577.1"/>
    </source>
</evidence>
<keyword evidence="2" id="KW-1185">Reference proteome</keyword>